<evidence type="ECO:0000256" key="9">
    <source>
        <dbReference type="ARBA" id="ARBA00023180"/>
    </source>
</evidence>
<keyword evidence="5 11" id="KW-1133">Transmembrane helix</keyword>
<evidence type="ECO:0008006" key="16">
    <source>
        <dbReference type="Google" id="ProtNLM"/>
    </source>
</evidence>
<dbReference type="PANTHER" id="PTHR45620">
    <property type="entry name" value="PDF RECEPTOR-LIKE PROTEIN-RELATED"/>
    <property type="match status" value="1"/>
</dbReference>
<dbReference type="GO" id="GO:0007166">
    <property type="term" value="P:cell surface receptor signaling pathway"/>
    <property type="evidence" value="ECO:0007669"/>
    <property type="project" value="InterPro"/>
</dbReference>
<evidence type="ECO:0000256" key="5">
    <source>
        <dbReference type="ARBA" id="ARBA00022989"/>
    </source>
</evidence>
<feature type="domain" description="G-protein coupled receptors family 2 profile 1" evidence="12">
    <location>
        <begin position="1"/>
        <end position="90"/>
    </location>
</feature>
<dbReference type="Pfam" id="PF00002">
    <property type="entry name" value="7tm_2"/>
    <property type="match status" value="1"/>
</dbReference>
<evidence type="ECO:0000313" key="14">
    <source>
        <dbReference type="EMBL" id="CAG5136878.1"/>
    </source>
</evidence>
<dbReference type="GO" id="GO:0005886">
    <property type="term" value="C:plasma membrane"/>
    <property type="evidence" value="ECO:0007669"/>
    <property type="project" value="UniProtKB-SubCell"/>
</dbReference>
<dbReference type="PROSITE" id="PS00649">
    <property type="entry name" value="G_PROTEIN_RECEP_F2_1"/>
    <property type="match status" value="1"/>
</dbReference>
<evidence type="ECO:0000256" key="7">
    <source>
        <dbReference type="ARBA" id="ARBA00023136"/>
    </source>
</evidence>
<keyword evidence="15" id="KW-1185">Reference proteome</keyword>
<evidence type="ECO:0000313" key="15">
    <source>
        <dbReference type="Proteomes" id="UP000678393"/>
    </source>
</evidence>
<evidence type="ECO:0000256" key="8">
    <source>
        <dbReference type="ARBA" id="ARBA00023170"/>
    </source>
</evidence>
<dbReference type="Proteomes" id="UP000678393">
    <property type="component" value="Unassembled WGS sequence"/>
</dbReference>
<evidence type="ECO:0000259" key="12">
    <source>
        <dbReference type="PROSITE" id="PS50227"/>
    </source>
</evidence>
<dbReference type="Pfam" id="PF02793">
    <property type="entry name" value="HRM"/>
    <property type="match status" value="1"/>
</dbReference>
<dbReference type="EMBL" id="CAJHNH020008583">
    <property type="protein sequence ID" value="CAG5136878.1"/>
    <property type="molecule type" value="Genomic_DNA"/>
</dbReference>
<evidence type="ECO:0000256" key="1">
    <source>
        <dbReference type="ARBA" id="ARBA00004651"/>
    </source>
</evidence>
<keyword evidence="10" id="KW-0807">Transducer</keyword>
<dbReference type="OrthoDB" id="6152348at2759"/>
<dbReference type="PRINTS" id="PR00249">
    <property type="entry name" value="GPCRSECRETIN"/>
</dbReference>
<gene>
    <name evidence="14" type="ORF">CUNI_LOCUS22436</name>
</gene>
<evidence type="ECO:0000256" key="6">
    <source>
        <dbReference type="ARBA" id="ARBA00023040"/>
    </source>
</evidence>
<organism evidence="14 15">
    <name type="scientific">Candidula unifasciata</name>
    <dbReference type="NCBI Taxonomy" id="100452"/>
    <lineage>
        <taxon>Eukaryota</taxon>
        <taxon>Metazoa</taxon>
        <taxon>Spiralia</taxon>
        <taxon>Lophotrochozoa</taxon>
        <taxon>Mollusca</taxon>
        <taxon>Gastropoda</taxon>
        <taxon>Heterobranchia</taxon>
        <taxon>Euthyneura</taxon>
        <taxon>Panpulmonata</taxon>
        <taxon>Eupulmonata</taxon>
        <taxon>Stylommatophora</taxon>
        <taxon>Helicina</taxon>
        <taxon>Helicoidea</taxon>
        <taxon>Geomitridae</taxon>
        <taxon>Candidula</taxon>
    </lineage>
</organism>
<dbReference type="Gene3D" id="1.20.1070.10">
    <property type="entry name" value="Rhodopsin 7-helix transmembrane proteins"/>
    <property type="match status" value="1"/>
</dbReference>
<evidence type="ECO:0000256" key="3">
    <source>
        <dbReference type="ARBA" id="ARBA00022475"/>
    </source>
</evidence>
<dbReference type="AlphaFoldDB" id="A0A8S4A9I4"/>
<keyword evidence="7 11" id="KW-0472">Membrane</keyword>
<feature type="transmembrane region" description="Helical" evidence="11">
    <location>
        <begin position="94"/>
        <end position="119"/>
    </location>
</feature>
<evidence type="ECO:0000259" key="13">
    <source>
        <dbReference type="PROSITE" id="PS50261"/>
    </source>
</evidence>
<feature type="transmembrane region" description="Helical" evidence="11">
    <location>
        <begin position="131"/>
        <end position="149"/>
    </location>
</feature>
<evidence type="ECO:0000256" key="2">
    <source>
        <dbReference type="ARBA" id="ARBA00005314"/>
    </source>
</evidence>
<feature type="non-terminal residue" evidence="14">
    <location>
        <position position="1"/>
    </location>
</feature>
<dbReference type="Gene3D" id="4.10.1240.10">
    <property type="entry name" value="GPCR, family 2, extracellular hormone receptor domain"/>
    <property type="match status" value="1"/>
</dbReference>
<keyword evidence="6" id="KW-0297">G-protein coupled receptor</keyword>
<comment type="caution">
    <text evidence="14">The sequence shown here is derived from an EMBL/GenBank/DDBJ whole genome shotgun (WGS) entry which is preliminary data.</text>
</comment>
<dbReference type="SUPFAM" id="SSF111418">
    <property type="entry name" value="Hormone receptor domain"/>
    <property type="match status" value="1"/>
</dbReference>
<keyword evidence="4 11" id="KW-0812">Transmembrane</keyword>
<accession>A0A8S4A9I4</accession>
<reference evidence="14" key="1">
    <citation type="submission" date="2021-04" db="EMBL/GenBank/DDBJ databases">
        <authorList>
            <consortium name="Molecular Ecology Group"/>
        </authorList>
    </citation>
    <scope>NUCLEOTIDE SEQUENCE</scope>
</reference>
<dbReference type="InterPro" id="IPR017983">
    <property type="entry name" value="GPCR_2_secretin-like_CS"/>
</dbReference>
<keyword evidence="8" id="KW-0675">Receptor</keyword>
<feature type="non-terminal residue" evidence="14">
    <location>
        <position position="221"/>
    </location>
</feature>
<dbReference type="InterPro" id="IPR017981">
    <property type="entry name" value="GPCR_2-like_7TM"/>
</dbReference>
<dbReference type="PANTHER" id="PTHR45620:SF42">
    <property type="entry name" value="G-PROTEIN COUPLED RECEPTOR SEB-2"/>
    <property type="match status" value="1"/>
</dbReference>
<dbReference type="InterPro" id="IPR001879">
    <property type="entry name" value="GPCR_2_extracellular_dom"/>
</dbReference>
<feature type="domain" description="G-protein coupled receptors family 2 profile 2" evidence="13">
    <location>
        <begin position="95"/>
        <end position="221"/>
    </location>
</feature>
<proteinExistence type="inferred from homology"/>
<dbReference type="GO" id="GO:0008528">
    <property type="term" value="F:G protein-coupled peptide receptor activity"/>
    <property type="evidence" value="ECO:0007669"/>
    <property type="project" value="TreeGrafter"/>
</dbReference>
<dbReference type="GO" id="GO:0007188">
    <property type="term" value="P:adenylate cyclase-modulating G protein-coupled receptor signaling pathway"/>
    <property type="evidence" value="ECO:0007669"/>
    <property type="project" value="TreeGrafter"/>
</dbReference>
<dbReference type="SMART" id="SM00008">
    <property type="entry name" value="HormR"/>
    <property type="match status" value="1"/>
</dbReference>
<comment type="subcellular location">
    <subcellularLocation>
        <location evidence="1">Cell membrane</location>
        <topology evidence="1">Multi-pass membrane protein</topology>
    </subcellularLocation>
</comment>
<dbReference type="InterPro" id="IPR050332">
    <property type="entry name" value="GPCR_2"/>
</dbReference>
<dbReference type="PROSITE" id="PS50261">
    <property type="entry name" value="G_PROTEIN_RECEP_F2_4"/>
    <property type="match status" value="1"/>
</dbReference>
<keyword evidence="9" id="KW-0325">Glycoprotein</keyword>
<comment type="similarity">
    <text evidence="2">Belongs to the G-protein coupled receptor 2 family.</text>
</comment>
<dbReference type="PROSITE" id="PS50227">
    <property type="entry name" value="G_PROTEIN_RECEP_F2_3"/>
    <property type="match status" value="1"/>
</dbReference>
<evidence type="ECO:0000256" key="11">
    <source>
        <dbReference type="SAM" id="Phobius"/>
    </source>
</evidence>
<protein>
    <recommendedName>
        <fullName evidence="16">Calcitonin receptor</fullName>
    </recommendedName>
</protein>
<dbReference type="InterPro" id="IPR036445">
    <property type="entry name" value="GPCR_2_extracell_dom_sf"/>
</dbReference>
<name>A0A8S4A9I4_9EUPU</name>
<evidence type="ECO:0000256" key="4">
    <source>
        <dbReference type="ARBA" id="ARBA00022692"/>
    </source>
</evidence>
<dbReference type="InterPro" id="IPR000832">
    <property type="entry name" value="GPCR_2_secretin-like"/>
</dbReference>
<sequence length="221" mass="25611">CCSSQAQSVNKTRYGISKADPTYCPRTWDGFGCFQETAPGETATISCPAYFDENAEHGIVEKRCTENGTWATHPVNGNEWTDYSLCVSLKGYRILYYVCVVCHAISLMCLIPTCIIFIAFRQLRKQHRIRIHINLCVSFILTSSAWLGWDHLIYRDRLENSKDDAIMYRKTSCKILYMISRYSLTCNCFWMSLEGFHLHRLINQAFKAPKSILSYYFVGWR</sequence>
<keyword evidence="3" id="KW-1003">Cell membrane</keyword>
<evidence type="ECO:0000256" key="10">
    <source>
        <dbReference type="ARBA" id="ARBA00023224"/>
    </source>
</evidence>